<dbReference type="PRINTS" id="PR00385">
    <property type="entry name" value="P450"/>
</dbReference>
<evidence type="ECO:0000256" key="1">
    <source>
        <dbReference type="ARBA" id="ARBA00001971"/>
    </source>
</evidence>
<evidence type="ECO:0000313" key="11">
    <source>
        <dbReference type="Proteomes" id="UP000028702"/>
    </source>
</evidence>
<organism evidence="10 11">
    <name type="scientific">Tepidicaulis marinus</name>
    <dbReference type="NCBI Taxonomy" id="1333998"/>
    <lineage>
        <taxon>Bacteria</taxon>
        <taxon>Pseudomonadati</taxon>
        <taxon>Pseudomonadota</taxon>
        <taxon>Alphaproteobacteria</taxon>
        <taxon>Hyphomicrobiales</taxon>
        <taxon>Parvibaculaceae</taxon>
        <taxon>Tepidicaulis</taxon>
    </lineage>
</organism>
<accession>A0A081BDV4</accession>
<dbReference type="InterPro" id="IPR001128">
    <property type="entry name" value="Cyt_P450"/>
</dbReference>
<evidence type="ECO:0000256" key="6">
    <source>
        <dbReference type="ARBA" id="ARBA00023004"/>
    </source>
</evidence>
<evidence type="ECO:0000256" key="5">
    <source>
        <dbReference type="ARBA" id="ARBA00023002"/>
    </source>
</evidence>
<comment type="similarity">
    <text evidence="2 9">Belongs to the cytochrome P450 family.</text>
</comment>
<dbReference type="EMBL" id="BBIO01000016">
    <property type="protein sequence ID" value="GAK46222.1"/>
    <property type="molecule type" value="Genomic_DNA"/>
</dbReference>
<dbReference type="GO" id="GO:0036199">
    <property type="term" value="F:cholest-4-en-3-one 26-monooxygenase activity"/>
    <property type="evidence" value="ECO:0007669"/>
    <property type="project" value="TreeGrafter"/>
</dbReference>
<dbReference type="PANTHER" id="PTHR46696:SF4">
    <property type="entry name" value="BIOTIN BIOSYNTHESIS CYTOCHROME P450"/>
    <property type="match status" value="1"/>
</dbReference>
<name>A0A081BDV4_9HYPH</name>
<dbReference type="STRING" id="1333998.M2A_2721"/>
<dbReference type="GO" id="GO:0006707">
    <property type="term" value="P:cholesterol catabolic process"/>
    <property type="evidence" value="ECO:0007669"/>
    <property type="project" value="TreeGrafter"/>
</dbReference>
<comment type="function">
    <text evidence="8">Cytochromes P450 are a group of heme-thiolate monooxygenases. They oxidize a variety of structurally unrelated compounds, including steroids, fatty acids, and xenobiotics.</text>
</comment>
<evidence type="ECO:0000256" key="7">
    <source>
        <dbReference type="ARBA" id="ARBA00023033"/>
    </source>
</evidence>
<proteinExistence type="inferred from homology"/>
<dbReference type="Proteomes" id="UP000028702">
    <property type="component" value="Unassembled WGS sequence"/>
</dbReference>
<dbReference type="Gene3D" id="1.10.630.10">
    <property type="entry name" value="Cytochrome P450"/>
    <property type="match status" value="1"/>
</dbReference>
<dbReference type="RefSeq" id="WP_045448570.1">
    <property type="nucleotide sequence ID" value="NZ_BBIO01000016.1"/>
</dbReference>
<protein>
    <submittedName>
        <fullName evidence="10">Cytochrome P450</fullName>
    </submittedName>
</protein>
<keyword evidence="6 9" id="KW-0408">Iron</keyword>
<dbReference type="eggNOG" id="COG2124">
    <property type="taxonomic scope" value="Bacteria"/>
</dbReference>
<dbReference type="InterPro" id="IPR036396">
    <property type="entry name" value="Cyt_P450_sf"/>
</dbReference>
<evidence type="ECO:0000256" key="8">
    <source>
        <dbReference type="ARBA" id="ARBA00043906"/>
    </source>
</evidence>
<dbReference type="InterPro" id="IPR002397">
    <property type="entry name" value="Cyt_P450_B"/>
</dbReference>
<comment type="cofactor">
    <cofactor evidence="1">
        <name>heme</name>
        <dbReference type="ChEBI" id="CHEBI:30413"/>
    </cofactor>
</comment>
<comment type="caution">
    <text evidence="10">The sequence shown here is derived from an EMBL/GenBank/DDBJ whole genome shotgun (WGS) entry which is preliminary data.</text>
</comment>
<dbReference type="SUPFAM" id="SSF48264">
    <property type="entry name" value="Cytochrome P450"/>
    <property type="match status" value="1"/>
</dbReference>
<keyword evidence="4 9" id="KW-0479">Metal-binding</keyword>
<dbReference type="GO" id="GO:0005506">
    <property type="term" value="F:iron ion binding"/>
    <property type="evidence" value="ECO:0007669"/>
    <property type="project" value="InterPro"/>
</dbReference>
<evidence type="ECO:0000256" key="9">
    <source>
        <dbReference type="RuleBase" id="RU000461"/>
    </source>
</evidence>
<dbReference type="InterPro" id="IPR017972">
    <property type="entry name" value="Cyt_P450_CS"/>
</dbReference>
<sequence>MADRALDNEMVDPRTFGKENRLHEIYAELRREDPVHWTEPDEYRPFWAVTKHADILEIERQSDIFLNDPRTTLLTRQQEADVLEFTGGSHIAIRSLVQMDDPDHRVLRALTQSWFMQPNLKKMDGALASLSKEFVDKMEGLGGECDFVTDVAVWYPLRVIMNILGVPREDEPLMLKLTQELFGSSDPDMQRDEKQAMFDTNVITDFFNYFTKITEDRRANPTDDVASVIANATVHGEPINHIDAMGYYIIVATAGHDTTSSSTAGLLLALLQNPDQMAKLKADLSLLPSAIEEAIRWVTPVKHFFRTATQDYELRGKKIKKGDSLLMCYPSANRDEDVFENPFTFDIERKPNKHAAFGHGAHLCLGMHLARMEIKALFSELLPRLDHVELAGEPSWVQANFVSGLKHLPIRYQMQRKAA</sequence>
<keyword evidence="7 9" id="KW-0503">Monooxygenase</keyword>
<dbReference type="PRINTS" id="PR00359">
    <property type="entry name" value="BP450"/>
</dbReference>
<dbReference type="CDD" id="cd11033">
    <property type="entry name" value="CYP142-like"/>
    <property type="match status" value="1"/>
</dbReference>
<evidence type="ECO:0000256" key="4">
    <source>
        <dbReference type="ARBA" id="ARBA00022723"/>
    </source>
</evidence>
<dbReference type="PROSITE" id="PS00086">
    <property type="entry name" value="CYTOCHROME_P450"/>
    <property type="match status" value="1"/>
</dbReference>
<gene>
    <name evidence="10" type="ORF">M2A_2721</name>
</gene>
<evidence type="ECO:0000313" key="10">
    <source>
        <dbReference type="EMBL" id="GAK46222.1"/>
    </source>
</evidence>
<keyword evidence="3 9" id="KW-0349">Heme</keyword>
<reference evidence="10 11" key="1">
    <citation type="submission" date="2014-07" db="EMBL/GenBank/DDBJ databases">
        <title>Tepidicaulis marinum gen. nov., sp. nov., a novel marine bacterium denitrifying nitrate to nitrous oxide strictly under microaerobic conditions.</title>
        <authorList>
            <person name="Takeuchi M."/>
            <person name="Yamagishi T."/>
            <person name="Kamagata Y."/>
            <person name="Oshima K."/>
            <person name="Hattori M."/>
            <person name="Katayama T."/>
            <person name="Hanada S."/>
            <person name="Tamaki H."/>
            <person name="Marumo K."/>
            <person name="Maeda H."/>
            <person name="Nedachi M."/>
            <person name="Iwasaki W."/>
            <person name="Suwa Y."/>
            <person name="Sakata S."/>
        </authorList>
    </citation>
    <scope>NUCLEOTIDE SEQUENCE [LARGE SCALE GENOMIC DNA]</scope>
    <source>
        <strain evidence="10 11">MA2</strain>
    </source>
</reference>
<dbReference type="AlphaFoldDB" id="A0A081BDV4"/>
<evidence type="ECO:0000256" key="3">
    <source>
        <dbReference type="ARBA" id="ARBA00022617"/>
    </source>
</evidence>
<keyword evidence="11" id="KW-1185">Reference proteome</keyword>
<dbReference type="PANTHER" id="PTHR46696">
    <property type="entry name" value="P450, PUTATIVE (EUROFUNG)-RELATED"/>
    <property type="match status" value="1"/>
</dbReference>
<evidence type="ECO:0000256" key="2">
    <source>
        <dbReference type="ARBA" id="ARBA00010617"/>
    </source>
</evidence>
<dbReference type="GO" id="GO:0008395">
    <property type="term" value="F:steroid hydroxylase activity"/>
    <property type="evidence" value="ECO:0007669"/>
    <property type="project" value="TreeGrafter"/>
</dbReference>
<dbReference type="GO" id="GO:0020037">
    <property type="term" value="F:heme binding"/>
    <property type="evidence" value="ECO:0007669"/>
    <property type="project" value="InterPro"/>
</dbReference>
<dbReference type="FunFam" id="1.10.630.10:FF:000018">
    <property type="entry name" value="Cytochrome P450 monooxygenase"/>
    <property type="match status" value="1"/>
</dbReference>
<keyword evidence="5 9" id="KW-0560">Oxidoreductase</keyword>
<dbReference type="Pfam" id="PF00067">
    <property type="entry name" value="p450"/>
    <property type="match status" value="1"/>
</dbReference>